<dbReference type="SUPFAM" id="SSF52499">
    <property type="entry name" value="Isochorismatase-like hydrolases"/>
    <property type="match status" value="1"/>
</dbReference>
<proteinExistence type="predicted"/>
<protein>
    <submittedName>
        <fullName evidence="3">Maleamate amidohydrolase</fullName>
        <ecNumber evidence="3">3.5.1.107</ecNumber>
    </submittedName>
</protein>
<dbReference type="Gene3D" id="3.40.50.850">
    <property type="entry name" value="Isochorismatase-like"/>
    <property type="match status" value="1"/>
</dbReference>
<dbReference type="OrthoDB" id="5360912at2"/>
<sequence>MHRASSDARQIYQKQGLGACSGWGRAPALVIVDFVNGFNDPAVLGGGNIPQAVAATATLLAAARHAGLPVAFTRIVYAPGADSVFCMKIPALAALHEDNPHSHIVPELEVLPGDFIVRKTQPSAFFGTDLAGWLVRRGADTVLVAGATTSGCVRATVVDAMSYNFRPVVVADCVGDRALAPHDASLFDMAQKYGEVESLADTLAVLAQRTPAEAACP</sequence>
<evidence type="ECO:0000313" key="4">
    <source>
        <dbReference type="Proteomes" id="UP000277294"/>
    </source>
</evidence>
<keyword evidence="1 3" id="KW-0378">Hydrolase</keyword>
<dbReference type="Proteomes" id="UP000277294">
    <property type="component" value="Unassembled WGS sequence"/>
</dbReference>
<dbReference type="PANTHER" id="PTHR43540:SF1">
    <property type="entry name" value="ISOCHORISMATASE HYDROLASE"/>
    <property type="match status" value="1"/>
</dbReference>
<dbReference type="InterPro" id="IPR036380">
    <property type="entry name" value="Isochorismatase-like_sf"/>
</dbReference>
<dbReference type="PANTHER" id="PTHR43540">
    <property type="entry name" value="PEROXYUREIDOACRYLATE/UREIDOACRYLATE AMIDOHYDROLASE-RELATED"/>
    <property type="match status" value="1"/>
</dbReference>
<feature type="domain" description="Isochorismatase-like" evidence="2">
    <location>
        <begin position="28"/>
        <end position="200"/>
    </location>
</feature>
<dbReference type="GO" id="GO:0016787">
    <property type="term" value="F:hydrolase activity"/>
    <property type="evidence" value="ECO:0007669"/>
    <property type="project" value="UniProtKB-KW"/>
</dbReference>
<evidence type="ECO:0000256" key="1">
    <source>
        <dbReference type="ARBA" id="ARBA00022801"/>
    </source>
</evidence>
<evidence type="ECO:0000313" key="3">
    <source>
        <dbReference type="EMBL" id="VCU68478.1"/>
    </source>
</evidence>
<dbReference type="AlphaFoldDB" id="A0A3P4AYH6"/>
<name>A0A3P4AYH6_9BURK</name>
<accession>A0A3P4AYH6</accession>
<dbReference type="RefSeq" id="WP_124077686.1">
    <property type="nucleotide sequence ID" value="NZ_UWPJ01000005.1"/>
</dbReference>
<dbReference type="EC" id="3.5.1.107" evidence="3"/>
<keyword evidence="4" id="KW-1185">Reference proteome</keyword>
<organism evidence="3 4">
    <name type="scientific">Pigmentiphaga humi</name>
    <dbReference type="NCBI Taxonomy" id="2478468"/>
    <lineage>
        <taxon>Bacteria</taxon>
        <taxon>Pseudomonadati</taxon>
        <taxon>Pseudomonadota</taxon>
        <taxon>Betaproteobacteria</taxon>
        <taxon>Burkholderiales</taxon>
        <taxon>Alcaligenaceae</taxon>
        <taxon>Pigmentiphaga</taxon>
    </lineage>
</organism>
<evidence type="ECO:0000259" key="2">
    <source>
        <dbReference type="Pfam" id="PF00857"/>
    </source>
</evidence>
<dbReference type="InterPro" id="IPR000868">
    <property type="entry name" value="Isochorismatase-like_dom"/>
</dbReference>
<dbReference type="Pfam" id="PF00857">
    <property type="entry name" value="Isochorismatase"/>
    <property type="match status" value="1"/>
</dbReference>
<dbReference type="InterPro" id="IPR050272">
    <property type="entry name" value="Isochorismatase-like_hydrls"/>
</dbReference>
<dbReference type="EMBL" id="UWPJ01000005">
    <property type="protein sequence ID" value="VCU68478.1"/>
    <property type="molecule type" value="Genomic_DNA"/>
</dbReference>
<gene>
    <name evidence="3" type="primary">nicF_2</name>
    <name evidence="3" type="ORF">PIGHUM_00529</name>
</gene>
<reference evidence="3 4" key="1">
    <citation type="submission" date="2018-10" db="EMBL/GenBank/DDBJ databases">
        <authorList>
            <person name="Criscuolo A."/>
        </authorList>
    </citation>
    <scope>NUCLEOTIDE SEQUENCE [LARGE SCALE GENOMIC DNA]</scope>
    <source>
        <strain evidence="3">DnA1</strain>
    </source>
</reference>